<proteinExistence type="predicted"/>
<sequence length="343" mass="37212">MRILVVKPSSLGDVIHTFPAVDLIRRSLPEAPRITWVVNDKLAAITALCPGIDRVVKFPRHQLASARALRNFVKDLQAEPYDLAIDFQGLLRSGIISRLSKAPRRAGFKHAREGAWLFYTEKYSVPADIRHAVAKNLSLVRQVLPSDAPERRPPLAIPSAQRAEASALLTKLHGTGPILAVGFSSRWPSKNWPLAFFAAVLDECARRQPGLRCWLLGAPNEQADGEKLRAMTIICQPTNLAGSTAVLTLAALLEQSQALLTNDSGPMHIAAALGLPCVALFGATDPTLTGPYGEEGLHQIIHSQCPNSPCFQRVCPTSPGECCKGWDPAAVADTIITKLQRHT</sequence>
<name>A0AAE3VG85_9BACT</name>
<keyword evidence="1" id="KW-0328">Glycosyltransferase</keyword>
<keyword evidence="2" id="KW-0808">Transferase</keyword>
<dbReference type="Proteomes" id="UP001238163">
    <property type="component" value="Unassembled WGS sequence"/>
</dbReference>
<dbReference type="InterPro" id="IPR051199">
    <property type="entry name" value="LPS_LOS_Heptosyltrfase"/>
</dbReference>
<dbReference type="EMBL" id="JAUSVL010000001">
    <property type="protein sequence ID" value="MDQ0289907.1"/>
    <property type="molecule type" value="Genomic_DNA"/>
</dbReference>
<dbReference type="AlphaFoldDB" id="A0AAE3VG85"/>
<dbReference type="GO" id="GO:0008713">
    <property type="term" value="F:ADP-heptose-lipopolysaccharide heptosyltransferase activity"/>
    <property type="evidence" value="ECO:0007669"/>
    <property type="project" value="TreeGrafter"/>
</dbReference>
<comment type="caution">
    <text evidence="3">The sequence shown here is derived from an EMBL/GenBank/DDBJ whole genome shotgun (WGS) entry which is preliminary data.</text>
</comment>
<dbReference type="Gene3D" id="3.40.50.2000">
    <property type="entry name" value="Glycogen Phosphorylase B"/>
    <property type="match status" value="2"/>
</dbReference>
<reference evidence="3" key="1">
    <citation type="submission" date="2023-07" db="EMBL/GenBank/DDBJ databases">
        <title>Genomic Encyclopedia of Type Strains, Phase IV (KMG-IV): sequencing the most valuable type-strain genomes for metagenomic binning, comparative biology and taxonomic classification.</title>
        <authorList>
            <person name="Goeker M."/>
        </authorList>
    </citation>
    <scope>NUCLEOTIDE SEQUENCE</scope>
    <source>
        <strain evidence="3">DSM 24202</strain>
    </source>
</reference>
<evidence type="ECO:0000256" key="1">
    <source>
        <dbReference type="ARBA" id="ARBA00022676"/>
    </source>
</evidence>
<evidence type="ECO:0000313" key="4">
    <source>
        <dbReference type="Proteomes" id="UP001238163"/>
    </source>
</evidence>
<protein>
    <submittedName>
        <fullName evidence="3">Lipopolysaccharide heptosyltransferase I</fullName>
    </submittedName>
</protein>
<dbReference type="CDD" id="cd03789">
    <property type="entry name" value="GT9_LPS_heptosyltransferase"/>
    <property type="match status" value="1"/>
</dbReference>
<dbReference type="Pfam" id="PF01075">
    <property type="entry name" value="Glyco_transf_9"/>
    <property type="match status" value="1"/>
</dbReference>
<dbReference type="RefSeq" id="WP_307261346.1">
    <property type="nucleotide sequence ID" value="NZ_JAUSVL010000001.1"/>
</dbReference>
<dbReference type="InterPro" id="IPR002201">
    <property type="entry name" value="Glyco_trans_9"/>
</dbReference>
<dbReference type="SUPFAM" id="SSF53756">
    <property type="entry name" value="UDP-Glycosyltransferase/glycogen phosphorylase"/>
    <property type="match status" value="1"/>
</dbReference>
<dbReference type="GO" id="GO:0005829">
    <property type="term" value="C:cytosol"/>
    <property type="evidence" value="ECO:0007669"/>
    <property type="project" value="TreeGrafter"/>
</dbReference>
<accession>A0AAE3VG85</accession>
<evidence type="ECO:0000256" key="2">
    <source>
        <dbReference type="ARBA" id="ARBA00022679"/>
    </source>
</evidence>
<gene>
    <name evidence="3" type="ORF">J3R75_002014</name>
</gene>
<organism evidence="3 4">
    <name type="scientific">Oligosphaera ethanolica</name>
    <dbReference type="NCBI Taxonomy" id="760260"/>
    <lineage>
        <taxon>Bacteria</taxon>
        <taxon>Pseudomonadati</taxon>
        <taxon>Lentisphaerota</taxon>
        <taxon>Oligosphaeria</taxon>
        <taxon>Oligosphaerales</taxon>
        <taxon>Oligosphaeraceae</taxon>
        <taxon>Oligosphaera</taxon>
    </lineage>
</organism>
<evidence type="ECO:0000313" key="3">
    <source>
        <dbReference type="EMBL" id="MDQ0289907.1"/>
    </source>
</evidence>
<dbReference type="PANTHER" id="PTHR30160:SF1">
    <property type="entry name" value="LIPOPOLYSACCHARIDE 1,2-N-ACETYLGLUCOSAMINETRANSFERASE-RELATED"/>
    <property type="match status" value="1"/>
</dbReference>
<keyword evidence="4" id="KW-1185">Reference proteome</keyword>
<dbReference type="PANTHER" id="PTHR30160">
    <property type="entry name" value="TETRAACYLDISACCHARIDE 4'-KINASE-RELATED"/>
    <property type="match status" value="1"/>
</dbReference>
<dbReference type="GO" id="GO:0009244">
    <property type="term" value="P:lipopolysaccharide core region biosynthetic process"/>
    <property type="evidence" value="ECO:0007669"/>
    <property type="project" value="TreeGrafter"/>
</dbReference>